<dbReference type="Proteomes" id="UP000245790">
    <property type="component" value="Unassembled WGS sequence"/>
</dbReference>
<evidence type="ECO:0000313" key="1">
    <source>
        <dbReference type="EMBL" id="PWK53453.1"/>
    </source>
</evidence>
<evidence type="ECO:0000313" key="2">
    <source>
        <dbReference type="Proteomes" id="UP000245790"/>
    </source>
</evidence>
<dbReference type="GO" id="GO:0003887">
    <property type="term" value="F:DNA-directed DNA polymerase activity"/>
    <property type="evidence" value="ECO:0007669"/>
    <property type="project" value="InterPro"/>
</dbReference>
<dbReference type="OrthoDB" id="5297568at2"/>
<reference evidence="1 2" key="1">
    <citation type="submission" date="2018-05" db="EMBL/GenBank/DDBJ databases">
        <title>Genomic Encyclopedia of Type Strains, Phase IV (KMG-IV): sequencing the most valuable type-strain genomes for metagenomic binning, comparative biology and taxonomic classification.</title>
        <authorList>
            <person name="Goeker M."/>
        </authorList>
    </citation>
    <scope>NUCLEOTIDE SEQUENCE [LARGE SCALE GENOMIC DNA]</scope>
    <source>
        <strain evidence="1 2">DSM 25350</strain>
    </source>
</reference>
<dbReference type="GO" id="GO:0032298">
    <property type="term" value="P:positive regulation of DNA-templated DNA replication initiation"/>
    <property type="evidence" value="ECO:0007669"/>
    <property type="project" value="TreeGrafter"/>
</dbReference>
<gene>
    <name evidence="1" type="ORF">C8D97_103281</name>
</gene>
<sequence length="144" mass="16736">MTNVEFFILDDEAPKAAFRLSINMIQKAYQSKRRVFIHTGSKRDAEYMDELLWTQEPSSFLPHLLSGEAEGIYPPIQIGYGQEPNIRPDVLVNLADDVPSFHGQFEKVIEFAHGDEQSKEKARERFKFYRERGYPLKHFNPSAE</sequence>
<dbReference type="AlphaFoldDB" id="A0A316FYF2"/>
<dbReference type="PANTHER" id="PTHR38767:SF1">
    <property type="entry name" value="DNA POLYMERASE III SUBUNIT CHI"/>
    <property type="match status" value="1"/>
</dbReference>
<dbReference type="PANTHER" id="PTHR38767">
    <property type="entry name" value="DNA POLYMERASE III SUBUNIT CHI"/>
    <property type="match status" value="1"/>
</dbReference>
<comment type="caution">
    <text evidence="1">The sequence shown here is derived from an EMBL/GenBank/DDBJ whole genome shotgun (WGS) entry which is preliminary data.</text>
</comment>
<dbReference type="InterPro" id="IPR036768">
    <property type="entry name" value="PolIII_chi_sf"/>
</dbReference>
<dbReference type="Gene3D" id="3.40.50.10110">
    <property type="entry name" value="DNA polymerase III subunit chi"/>
    <property type="match status" value="1"/>
</dbReference>
<protein>
    <submittedName>
        <fullName evidence="1">DNA polymerase III chi subunit</fullName>
    </submittedName>
</protein>
<proteinExistence type="predicted"/>
<dbReference type="RefSeq" id="WP_109762731.1">
    <property type="nucleotide sequence ID" value="NZ_QGGU01000003.1"/>
</dbReference>
<dbReference type="GO" id="GO:0006260">
    <property type="term" value="P:DNA replication"/>
    <property type="evidence" value="ECO:0007669"/>
    <property type="project" value="InterPro"/>
</dbReference>
<name>A0A316FYF2_9GAMM</name>
<organism evidence="1 2">
    <name type="scientific">Pleionea mediterranea</name>
    <dbReference type="NCBI Taxonomy" id="523701"/>
    <lineage>
        <taxon>Bacteria</taxon>
        <taxon>Pseudomonadati</taxon>
        <taxon>Pseudomonadota</taxon>
        <taxon>Gammaproteobacteria</taxon>
        <taxon>Oceanospirillales</taxon>
        <taxon>Pleioneaceae</taxon>
        <taxon>Pleionea</taxon>
    </lineage>
</organism>
<dbReference type="Pfam" id="PF04364">
    <property type="entry name" value="DNA_pol3_chi"/>
    <property type="match status" value="1"/>
</dbReference>
<accession>A0A316FYF2</accession>
<dbReference type="GO" id="GO:0003677">
    <property type="term" value="F:DNA binding"/>
    <property type="evidence" value="ECO:0007669"/>
    <property type="project" value="InterPro"/>
</dbReference>
<dbReference type="EMBL" id="QGGU01000003">
    <property type="protein sequence ID" value="PWK53453.1"/>
    <property type="molecule type" value="Genomic_DNA"/>
</dbReference>
<dbReference type="InterPro" id="IPR007459">
    <property type="entry name" value="DNA_pol3_chi"/>
</dbReference>
<keyword evidence="2" id="KW-1185">Reference proteome</keyword>
<dbReference type="SUPFAM" id="SSF102400">
    <property type="entry name" value="DNA polymerase III chi subunit"/>
    <property type="match status" value="1"/>
</dbReference>